<dbReference type="Gene3D" id="3.30.70.240">
    <property type="match status" value="1"/>
</dbReference>
<dbReference type="EMBL" id="CP001348">
    <property type="protein sequence ID" value="ACL77409.1"/>
    <property type="molecule type" value="Genomic_DNA"/>
</dbReference>
<dbReference type="Pfam" id="PF09827">
    <property type="entry name" value="CRISPR_Cas2"/>
    <property type="match status" value="1"/>
</dbReference>
<keyword evidence="5 9" id="KW-0255">Endonuclease</keyword>
<dbReference type="InterPro" id="IPR019199">
    <property type="entry name" value="Virulence_VapD/CRISPR_Cas2"/>
</dbReference>
<name>B8I083_RUMCH</name>
<evidence type="ECO:0000256" key="7">
    <source>
        <dbReference type="ARBA" id="ARBA00022842"/>
    </source>
</evidence>
<keyword evidence="7 9" id="KW-0460">Magnesium</keyword>
<dbReference type="GO" id="GO:0051607">
    <property type="term" value="P:defense response to virus"/>
    <property type="evidence" value="ECO:0007669"/>
    <property type="project" value="UniProtKB-UniRule"/>
</dbReference>
<dbReference type="RefSeq" id="WP_015926467.1">
    <property type="nucleotide sequence ID" value="NC_011898.1"/>
</dbReference>
<proteinExistence type="inferred from homology"/>
<dbReference type="AlphaFoldDB" id="B8I083"/>
<evidence type="ECO:0000313" key="11">
    <source>
        <dbReference type="Proteomes" id="UP000001349"/>
    </source>
</evidence>
<comment type="similarity">
    <text evidence="2 9">Belongs to the CRISPR-associated endoribonuclease Cas2 protein family.</text>
</comment>
<dbReference type="GO" id="GO:0046872">
    <property type="term" value="F:metal ion binding"/>
    <property type="evidence" value="ECO:0007669"/>
    <property type="project" value="UniProtKB-UniRule"/>
</dbReference>
<comment type="subunit">
    <text evidence="9">Homodimer, forms a heterotetramer with a Cas1 homodimer.</text>
</comment>
<gene>
    <name evidence="9" type="primary">cas2</name>
    <name evidence="10" type="ordered locus">Ccel_3118</name>
</gene>
<protein>
    <recommendedName>
        <fullName evidence="9">CRISPR-associated endoribonuclease Cas2</fullName>
        <ecNumber evidence="9">3.1.-.-</ecNumber>
    </recommendedName>
</protein>
<keyword evidence="4 9" id="KW-0479">Metal-binding</keyword>
<accession>B8I083</accession>
<evidence type="ECO:0000256" key="4">
    <source>
        <dbReference type="ARBA" id="ARBA00022723"/>
    </source>
</evidence>
<keyword evidence="8 9" id="KW-0051">Antiviral defense</keyword>
<dbReference type="Proteomes" id="UP000001349">
    <property type="component" value="Chromosome"/>
</dbReference>
<evidence type="ECO:0000313" key="10">
    <source>
        <dbReference type="EMBL" id="ACL77409.1"/>
    </source>
</evidence>
<evidence type="ECO:0000256" key="5">
    <source>
        <dbReference type="ARBA" id="ARBA00022759"/>
    </source>
</evidence>
<keyword evidence="11" id="KW-1185">Reference proteome</keyword>
<dbReference type="KEGG" id="cce:Ccel_3118"/>
<dbReference type="GO" id="GO:0043571">
    <property type="term" value="P:maintenance of CRISPR repeat elements"/>
    <property type="evidence" value="ECO:0007669"/>
    <property type="project" value="UniProtKB-UniRule"/>
</dbReference>
<evidence type="ECO:0000256" key="3">
    <source>
        <dbReference type="ARBA" id="ARBA00022722"/>
    </source>
</evidence>
<evidence type="ECO:0000256" key="6">
    <source>
        <dbReference type="ARBA" id="ARBA00022801"/>
    </source>
</evidence>
<dbReference type="EC" id="3.1.-.-" evidence="9"/>
<comment type="cofactor">
    <cofactor evidence="1 9">
        <name>Mg(2+)</name>
        <dbReference type="ChEBI" id="CHEBI:18420"/>
    </cofactor>
</comment>
<dbReference type="GO" id="GO:0016787">
    <property type="term" value="F:hydrolase activity"/>
    <property type="evidence" value="ECO:0007669"/>
    <property type="project" value="UniProtKB-KW"/>
</dbReference>
<evidence type="ECO:0000256" key="2">
    <source>
        <dbReference type="ARBA" id="ARBA00009959"/>
    </source>
</evidence>
<sequence>MSDILGRNRFMRILVFFDLPVKKKMDRDNYTKFRRNLIKDGFCMIQYSVYCRVCSCPEMAEKHVNKVKTFLPAKGSVRVLTVTDRQYSSMIILLGKKTSNEWIDKKMIEGQGMLI</sequence>
<dbReference type="SUPFAM" id="SSF143430">
    <property type="entry name" value="TTP0101/SSO1404-like"/>
    <property type="match status" value="1"/>
</dbReference>
<dbReference type="STRING" id="394503.Ccel_3118"/>
<feature type="binding site" evidence="9">
    <location>
        <position position="18"/>
    </location>
    <ligand>
        <name>Mg(2+)</name>
        <dbReference type="ChEBI" id="CHEBI:18420"/>
        <note>catalytic</note>
    </ligand>
</feature>
<dbReference type="InterPro" id="IPR021127">
    <property type="entry name" value="CRISPR_associated_Cas2"/>
</dbReference>
<dbReference type="eggNOG" id="COG3512">
    <property type="taxonomic scope" value="Bacteria"/>
</dbReference>
<dbReference type="HAMAP" id="MF_01471">
    <property type="entry name" value="Cas2"/>
    <property type="match status" value="1"/>
</dbReference>
<comment type="function">
    <text evidence="9">CRISPR (clustered regularly interspaced short palindromic repeat), is an adaptive immune system that provides protection against mobile genetic elements (viruses, transposable elements and conjugative plasmids). CRISPR clusters contain sequences complementary to antecedent mobile elements and target invading nucleic acids. CRISPR clusters are transcribed and processed into CRISPR RNA (crRNA). Functions as a ssRNA-specific endoribonuclease. Involved in the integration of spacer DNA into the CRISPR cassette.</text>
</comment>
<evidence type="ECO:0000256" key="1">
    <source>
        <dbReference type="ARBA" id="ARBA00001946"/>
    </source>
</evidence>
<dbReference type="NCBIfam" id="TIGR01573">
    <property type="entry name" value="cas2"/>
    <property type="match status" value="1"/>
</dbReference>
<reference evidence="10 11" key="1">
    <citation type="submission" date="2009-01" db="EMBL/GenBank/DDBJ databases">
        <title>Complete sequence of Clostridium cellulolyticum H10.</title>
        <authorList>
            <consortium name="US DOE Joint Genome Institute"/>
            <person name="Lucas S."/>
            <person name="Copeland A."/>
            <person name="Lapidus A."/>
            <person name="Glavina del Rio T."/>
            <person name="Dalin E."/>
            <person name="Tice H."/>
            <person name="Bruce D."/>
            <person name="Goodwin L."/>
            <person name="Pitluck S."/>
            <person name="Chertkov O."/>
            <person name="Saunders E."/>
            <person name="Brettin T."/>
            <person name="Detter J.C."/>
            <person name="Han C."/>
            <person name="Larimer F."/>
            <person name="Land M."/>
            <person name="Hauser L."/>
            <person name="Kyrpides N."/>
            <person name="Ivanova N."/>
            <person name="Zhou J."/>
            <person name="Richardson P."/>
        </authorList>
    </citation>
    <scope>NUCLEOTIDE SEQUENCE [LARGE SCALE GENOMIC DNA]</scope>
    <source>
        <strain evidence="11">ATCC 35319 / DSM 5812 / JCM 6584 / H10</strain>
    </source>
</reference>
<evidence type="ECO:0000256" key="9">
    <source>
        <dbReference type="HAMAP-Rule" id="MF_01471"/>
    </source>
</evidence>
<evidence type="ECO:0000256" key="8">
    <source>
        <dbReference type="ARBA" id="ARBA00023118"/>
    </source>
</evidence>
<dbReference type="GO" id="GO:0004521">
    <property type="term" value="F:RNA endonuclease activity"/>
    <property type="evidence" value="ECO:0007669"/>
    <property type="project" value="InterPro"/>
</dbReference>
<dbReference type="HOGENOM" id="CLU_150500_1_0_9"/>
<keyword evidence="3 9" id="KW-0540">Nuclease</keyword>
<organism evidence="10 11">
    <name type="scientific">Ruminiclostridium cellulolyticum (strain ATCC 35319 / DSM 5812 / JCM 6584 / H10)</name>
    <name type="common">Clostridium cellulolyticum</name>
    <dbReference type="NCBI Taxonomy" id="394503"/>
    <lineage>
        <taxon>Bacteria</taxon>
        <taxon>Bacillati</taxon>
        <taxon>Bacillota</taxon>
        <taxon>Clostridia</taxon>
        <taxon>Eubacteriales</taxon>
        <taxon>Oscillospiraceae</taxon>
        <taxon>Ruminiclostridium</taxon>
    </lineage>
</organism>
<keyword evidence="6 9" id="KW-0378">Hydrolase</keyword>